<dbReference type="Gene3D" id="1.10.238.10">
    <property type="entry name" value="EF-hand"/>
    <property type="match status" value="1"/>
</dbReference>
<name>A0AAD7XLR4_9STRA</name>
<organism evidence="4 5">
    <name type="scientific">Chrysophaeum taylorii</name>
    <dbReference type="NCBI Taxonomy" id="2483200"/>
    <lineage>
        <taxon>Eukaryota</taxon>
        <taxon>Sar</taxon>
        <taxon>Stramenopiles</taxon>
        <taxon>Ochrophyta</taxon>
        <taxon>Pelagophyceae</taxon>
        <taxon>Pelagomonadales</taxon>
        <taxon>Pelagomonadaceae</taxon>
        <taxon>Chrysophaeum</taxon>
    </lineage>
</organism>
<dbReference type="AlphaFoldDB" id="A0AAD7XLR4"/>
<feature type="compositionally biased region" description="Basic and acidic residues" evidence="1">
    <location>
        <begin position="658"/>
        <end position="694"/>
    </location>
</feature>
<dbReference type="Pfam" id="PF00787">
    <property type="entry name" value="PX"/>
    <property type="match status" value="1"/>
</dbReference>
<reference evidence="4" key="1">
    <citation type="submission" date="2023-01" db="EMBL/GenBank/DDBJ databases">
        <title>Metagenome sequencing of chrysophaentin producing Chrysophaeum taylorii.</title>
        <authorList>
            <person name="Davison J."/>
            <person name="Bewley C."/>
        </authorList>
    </citation>
    <scope>NUCLEOTIDE SEQUENCE</scope>
    <source>
        <strain evidence="4">NIES-1699</strain>
    </source>
</reference>
<feature type="region of interest" description="Disordered" evidence="1">
    <location>
        <begin position="612"/>
        <end position="790"/>
    </location>
</feature>
<dbReference type="Proteomes" id="UP001230188">
    <property type="component" value="Unassembled WGS sequence"/>
</dbReference>
<accession>A0AAD7XLR4</accession>
<dbReference type="PANTHER" id="PTHR10555:SF170">
    <property type="entry name" value="FI18122P1"/>
    <property type="match status" value="1"/>
</dbReference>
<evidence type="ECO:0000256" key="1">
    <source>
        <dbReference type="SAM" id="MobiDB-lite"/>
    </source>
</evidence>
<dbReference type="GO" id="GO:0005768">
    <property type="term" value="C:endosome"/>
    <property type="evidence" value="ECO:0007669"/>
    <property type="project" value="TreeGrafter"/>
</dbReference>
<dbReference type="InterPro" id="IPR036871">
    <property type="entry name" value="PX_dom_sf"/>
</dbReference>
<feature type="compositionally biased region" description="Acidic residues" evidence="1">
    <location>
        <begin position="617"/>
        <end position="631"/>
    </location>
</feature>
<feature type="domain" description="EF-hand" evidence="3">
    <location>
        <begin position="27"/>
        <end position="62"/>
    </location>
</feature>
<feature type="domain" description="PX" evidence="2">
    <location>
        <begin position="141"/>
        <end position="259"/>
    </location>
</feature>
<dbReference type="GO" id="GO:0005509">
    <property type="term" value="F:calcium ion binding"/>
    <property type="evidence" value="ECO:0007669"/>
    <property type="project" value="InterPro"/>
</dbReference>
<proteinExistence type="predicted"/>
<dbReference type="SUPFAM" id="SSF64268">
    <property type="entry name" value="PX domain"/>
    <property type="match status" value="1"/>
</dbReference>
<dbReference type="SUPFAM" id="SSF47473">
    <property type="entry name" value="EF-hand"/>
    <property type="match status" value="1"/>
</dbReference>
<dbReference type="Gene3D" id="3.30.1520.10">
    <property type="entry name" value="Phox-like domain"/>
    <property type="match status" value="1"/>
</dbReference>
<dbReference type="GO" id="GO:0035091">
    <property type="term" value="F:phosphatidylinositol binding"/>
    <property type="evidence" value="ECO:0007669"/>
    <property type="project" value="InterPro"/>
</dbReference>
<dbReference type="PROSITE" id="PS50222">
    <property type="entry name" value="EF_HAND_2"/>
    <property type="match status" value="1"/>
</dbReference>
<dbReference type="InterPro" id="IPR027267">
    <property type="entry name" value="AH/BAR_dom_sf"/>
</dbReference>
<dbReference type="InterPro" id="IPR011992">
    <property type="entry name" value="EF-hand-dom_pair"/>
</dbReference>
<dbReference type="SMART" id="SM00312">
    <property type="entry name" value="PX"/>
    <property type="match status" value="1"/>
</dbReference>
<evidence type="ECO:0000259" key="3">
    <source>
        <dbReference type="PROSITE" id="PS50222"/>
    </source>
</evidence>
<protein>
    <recommendedName>
        <fullName evidence="6">PX domain-containing protein</fullName>
    </recommendedName>
</protein>
<keyword evidence="5" id="KW-1185">Reference proteome</keyword>
<feature type="compositionally biased region" description="Low complexity" evidence="1">
    <location>
        <begin position="751"/>
        <end position="761"/>
    </location>
</feature>
<dbReference type="Gene3D" id="1.20.1270.60">
    <property type="entry name" value="Arfaptin homology (AH) domain/BAR domain"/>
    <property type="match status" value="1"/>
</dbReference>
<dbReference type="EMBL" id="JAQMWT010000125">
    <property type="protein sequence ID" value="KAJ8609970.1"/>
    <property type="molecule type" value="Genomic_DNA"/>
</dbReference>
<dbReference type="InterPro" id="IPR002048">
    <property type="entry name" value="EF_hand_dom"/>
</dbReference>
<dbReference type="PANTHER" id="PTHR10555">
    <property type="entry name" value="SORTING NEXIN"/>
    <property type="match status" value="1"/>
</dbReference>
<evidence type="ECO:0000313" key="4">
    <source>
        <dbReference type="EMBL" id="KAJ8609970.1"/>
    </source>
</evidence>
<sequence>MVVVEELPSGGCVVRGELAGAVELLPEEFELFRGLFELFDVDGDGCVNEAEGRAFLRRGLSSEAAVERVWGLAAACCGDERGLELGGFLVACKLVGLAQALGVRSEEDAKAIALSRLSDPLSDAVVPKIADLSMRDSPPEGSIVVKVVSPHLVGEGIAQHTVYAVRTRSSVSTFSRTDFRVSRRFSDFEWCHDRLRKSSPGVVVPPLLSPKRWTKNTHHDFVRDRMESLTRFSNRLAAHPRLKGSLEVHALLDASPRGLEAAKRLDDALSLDPAALTAAAARAQAVKTPQRLPLKLLGGVLPQQHDPSDPFSARPSSSSGSSRDDERASAWASFLGQGGRKLGSVVSRAARVATRDISELWLASTPDDPASPYGRRAEATASTAFGRRLARLAPGLDRAVAATEALVKHKRNAAYEAARTGHYLGVAVAPPSGSADVLLARLGEALEAVAGAAQDHVDHEVADFVEQVRYQRALNAAGIEACRDRRKAAEATRRADDRAERAILDHAAARSTLDSRSSRVHVANARRVAAVAARDTALEDERSVERTLAAEALRLDRAKLDQLREATRDYVNINLAFVRASRARWQKLLSEIAQPTDDELRDCQTRLFGAKHRRDRDDDDDVDDDATEEDAAAYPSRDLLAHPAPSLTFAAAASPRRPPFDDDQRRLRRRDDPLRMSADDDPLRIDDDPLKNEDDTTPLEMRNDDAAADPLRIDDDDPLRDDDDDDDDHDPLLDVFATNDTAERRPPVAPARPSSVPAADDALSDTIDRILNDEDDDDDELFFDHHPVGP</sequence>
<evidence type="ECO:0000259" key="2">
    <source>
        <dbReference type="PROSITE" id="PS50195"/>
    </source>
</evidence>
<feature type="region of interest" description="Disordered" evidence="1">
    <location>
        <begin position="300"/>
        <end position="329"/>
    </location>
</feature>
<feature type="compositionally biased region" description="Acidic residues" evidence="1">
    <location>
        <begin position="714"/>
        <end position="729"/>
    </location>
</feature>
<feature type="compositionally biased region" description="Low complexity" evidence="1">
    <location>
        <begin position="309"/>
        <end position="321"/>
    </location>
</feature>
<evidence type="ECO:0000313" key="5">
    <source>
        <dbReference type="Proteomes" id="UP001230188"/>
    </source>
</evidence>
<dbReference type="PROSITE" id="PS50195">
    <property type="entry name" value="PX"/>
    <property type="match status" value="1"/>
</dbReference>
<dbReference type="InterPro" id="IPR001683">
    <property type="entry name" value="PX_dom"/>
</dbReference>
<gene>
    <name evidence="4" type="ORF">CTAYLR_008096</name>
</gene>
<comment type="caution">
    <text evidence="4">The sequence shown here is derived from an EMBL/GenBank/DDBJ whole genome shotgun (WGS) entry which is preliminary data.</text>
</comment>
<evidence type="ECO:0008006" key="6">
    <source>
        <dbReference type="Google" id="ProtNLM"/>
    </source>
</evidence>